<dbReference type="Gene3D" id="3.60.21.10">
    <property type="match status" value="1"/>
</dbReference>
<dbReference type="AlphaFoldDB" id="A0A0F9CD17"/>
<dbReference type="SUPFAM" id="SSF56300">
    <property type="entry name" value="Metallo-dependent phosphatases"/>
    <property type="match status" value="1"/>
</dbReference>
<reference evidence="2" key="1">
    <citation type="journal article" date="2015" name="Nature">
        <title>Complex archaea that bridge the gap between prokaryotes and eukaryotes.</title>
        <authorList>
            <person name="Spang A."/>
            <person name="Saw J.H."/>
            <person name="Jorgensen S.L."/>
            <person name="Zaremba-Niedzwiedzka K."/>
            <person name="Martijn J."/>
            <person name="Lind A.E."/>
            <person name="van Eijk R."/>
            <person name="Schleper C."/>
            <person name="Guy L."/>
            <person name="Ettema T.J."/>
        </authorList>
    </citation>
    <scope>NUCLEOTIDE SEQUENCE</scope>
</reference>
<dbReference type="EMBL" id="LAZR01033839">
    <property type="protein sequence ID" value="KKL46974.1"/>
    <property type="molecule type" value="Genomic_DNA"/>
</dbReference>
<feature type="domain" description="Calcineurin-like phosphoesterase" evidence="1">
    <location>
        <begin position="5"/>
        <end position="171"/>
    </location>
</feature>
<gene>
    <name evidence="2" type="ORF">LCGC14_2340200</name>
</gene>
<dbReference type="Pfam" id="PF00149">
    <property type="entry name" value="Metallophos"/>
    <property type="match status" value="1"/>
</dbReference>
<dbReference type="GO" id="GO:0016787">
    <property type="term" value="F:hydrolase activity"/>
    <property type="evidence" value="ECO:0007669"/>
    <property type="project" value="InterPro"/>
</dbReference>
<dbReference type="InterPro" id="IPR029052">
    <property type="entry name" value="Metallo-depent_PP-like"/>
</dbReference>
<protein>
    <recommendedName>
        <fullName evidence="1">Calcineurin-like phosphoesterase domain-containing protein</fullName>
    </recommendedName>
</protein>
<evidence type="ECO:0000313" key="2">
    <source>
        <dbReference type="EMBL" id="KKL46974.1"/>
    </source>
</evidence>
<dbReference type="InterPro" id="IPR004843">
    <property type="entry name" value="Calcineurin-like_PHP"/>
</dbReference>
<dbReference type="InterPro" id="IPR051918">
    <property type="entry name" value="STPP_CPPED1"/>
</dbReference>
<proteinExistence type="predicted"/>
<accession>A0A0F9CD17</accession>
<comment type="caution">
    <text evidence="2">The sequence shown here is derived from an EMBL/GenBank/DDBJ whole genome shotgun (WGS) entry which is preliminary data.</text>
</comment>
<sequence length="282" mass="31079">MAKAIVKSQPDLVVHTGDMVRYGRSDWQWDKELFAPAAGLFASIPFYAVLGNHDVRAPLFGEMFYAPGPTGKAFNWHQNANGVELIGIEGWEDWAHGSPNARWLEGILSATKARFIFLFSHYGAYSSGKRGRLDEATGKPREKAARQGREVLVPLLGKYGATAMFVGHDHFYERSELPGGLTHVITAAAGASQRGKVLWAGKQNPYSKAFASTLHYCLVDVTGDTATMTVLTPAGKVLDKRTWKARAMGAEHDAERLAPSRAIGIRRCWVCRHRVETPRRSG</sequence>
<dbReference type="PANTHER" id="PTHR43143">
    <property type="entry name" value="METALLOPHOSPHOESTERASE, CALCINEURIN SUPERFAMILY"/>
    <property type="match status" value="1"/>
</dbReference>
<dbReference type="PANTHER" id="PTHR43143:SF1">
    <property type="entry name" value="SERINE_THREONINE-PROTEIN PHOSPHATASE CPPED1"/>
    <property type="match status" value="1"/>
</dbReference>
<organism evidence="2">
    <name type="scientific">marine sediment metagenome</name>
    <dbReference type="NCBI Taxonomy" id="412755"/>
    <lineage>
        <taxon>unclassified sequences</taxon>
        <taxon>metagenomes</taxon>
        <taxon>ecological metagenomes</taxon>
    </lineage>
</organism>
<name>A0A0F9CD17_9ZZZZ</name>
<evidence type="ECO:0000259" key="1">
    <source>
        <dbReference type="Pfam" id="PF00149"/>
    </source>
</evidence>